<dbReference type="EMBL" id="VSRR010000457">
    <property type="protein sequence ID" value="MPC15824.1"/>
    <property type="molecule type" value="Genomic_DNA"/>
</dbReference>
<gene>
    <name evidence="2" type="ORF">E2C01_008627</name>
</gene>
<evidence type="ECO:0000256" key="1">
    <source>
        <dbReference type="SAM" id="MobiDB-lite"/>
    </source>
</evidence>
<evidence type="ECO:0000313" key="3">
    <source>
        <dbReference type="Proteomes" id="UP000324222"/>
    </source>
</evidence>
<name>A0A5B7D4E2_PORTR</name>
<sequence>MARIHKAGTTSTQQRVRPSPFHGLVCRPPCATVLRLGDWGDGGEGWDGWGEKERAGGSFLDEREVKMNLTSTTVLPFAHPTTVVSLAVR</sequence>
<organism evidence="2 3">
    <name type="scientific">Portunus trituberculatus</name>
    <name type="common">Swimming crab</name>
    <name type="synonym">Neptunus trituberculatus</name>
    <dbReference type="NCBI Taxonomy" id="210409"/>
    <lineage>
        <taxon>Eukaryota</taxon>
        <taxon>Metazoa</taxon>
        <taxon>Ecdysozoa</taxon>
        <taxon>Arthropoda</taxon>
        <taxon>Crustacea</taxon>
        <taxon>Multicrustacea</taxon>
        <taxon>Malacostraca</taxon>
        <taxon>Eumalacostraca</taxon>
        <taxon>Eucarida</taxon>
        <taxon>Decapoda</taxon>
        <taxon>Pleocyemata</taxon>
        <taxon>Brachyura</taxon>
        <taxon>Eubrachyura</taxon>
        <taxon>Portunoidea</taxon>
        <taxon>Portunidae</taxon>
        <taxon>Portuninae</taxon>
        <taxon>Portunus</taxon>
    </lineage>
</organism>
<proteinExistence type="predicted"/>
<reference evidence="2 3" key="1">
    <citation type="submission" date="2019-05" db="EMBL/GenBank/DDBJ databases">
        <title>Another draft genome of Portunus trituberculatus and its Hox gene families provides insights of decapod evolution.</title>
        <authorList>
            <person name="Jeong J.-H."/>
            <person name="Song I."/>
            <person name="Kim S."/>
            <person name="Choi T."/>
            <person name="Kim D."/>
            <person name="Ryu S."/>
            <person name="Kim W."/>
        </authorList>
    </citation>
    <scope>NUCLEOTIDE SEQUENCE [LARGE SCALE GENOMIC DNA]</scope>
    <source>
        <tissue evidence="2">Muscle</tissue>
    </source>
</reference>
<accession>A0A5B7D4E2</accession>
<evidence type="ECO:0000313" key="2">
    <source>
        <dbReference type="EMBL" id="MPC15824.1"/>
    </source>
</evidence>
<dbReference type="Proteomes" id="UP000324222">
    <property type="component" value="Unassembled WGS sequence"/>
</dbReference>
<feature type="region of interest" description="Disordered" evidence="1">
    <location>
        <begin position="1"/>
        <end position="21"/>
    </location>
</feature>
<protein>
    <submittedName>
        <fullName evidence="2">Uncharacterized protein</fullName>
    </submittedName>
</protein>
<comment type="caution">
    <text evidence="2">The sequence shown here is derived from an EMBL/GenBank/DDBJ whole genome shotgun (WGS) entry which is preliminary data.</text>
</comment>
<dbReference type="AlphaFoldDB" id="A0A5B7D4E2"/>
<keyword evidence="3" id="KW-1185">Reference proteome</keyword>